<feature type="domain" description="AAA+ ATPase" evidence="11">
    <location>
        <begin position="30"/>
        <end position="374"/>
    </location>
</feature>
<evidence type="ECO:0000256" key="6">
    <source>
        <dbReference type="ARBA" id="ARBA00022741"/>
    </source>
</evidence>
<evidence type="ECO:0000256" key="7">
    <source>
        <dbReference type="ARBA" id="ARBA00022840"/>
    </source>
</evidence>
<dbReference type="Proteomes" id="UP001429580">
    <property type="component" value="Unassembled WGS sequence"/>
</dbReference>
<dbReference type="InterPro" id="IPR003593">
    <property type="entry name" value="AAA+_ATPase"/>
</dbReference>
<comment type="subcellular location">
    <subcellularLocation>
        <location evidence="1 9 10">Cytoplasm</location>
    </subcellularLocation>
</comment>
<organism evidence="12 13">
    <name type="scientific">Pseudochelatococcus lubricantis</name>
    <dbReference type="NCBI Taxonomy" id="1538102"/>
    <lineage>
        <taxon>Bacteria</taxon>
        <taxon>Pseudomonadati</taxon>
        <taxon>Pseudomonadota</taxon>
        <taxon>Alphaproteobacteria</taxon>
        <taxon>Hyphomicrobiales</taxon>
        <taxon>Chelatococcaceae</taxon>
        <taxon>Pseudochelatococcus</taxon>
    </lineage>
</organism>
<keyword evidence="8 9" id="KW-0238">DNA-binding</keyword>
<sequence>MSDALPAPRRVTRLSFADFRSYAALDLDTDARIVALVGENGAGKTNLLEALSLFTPGRGLRRAPFADMARKGGSGGFAVSVTLDRATGGARLGTGLEPSATGRKCRIDGAPVPSPAAFAEYLRIVWLTPALDGLFLGPAGDRRRFLDRLVLAIDAAHGTRTSAYERALSSRNRILDEAPTNARWLDSIEHEVAELGVAVAAARLETVARLQALIDAGHDSASPFPSARIALAGTLEDELGALPAVEVEDRFRRGLREGRARDRAAGRALAGPQTSDLAIRHAAKDMAAALCSTGEQKALLIGLVLAHARLVADMSGIAPLVLLDEVAAHLDPRRRAALFAALERLGSQIFMTGADPALFADLPASAVTCLVTPGQAIHFNA</sequence>
<keyword evidence="4 9" id="KW-0963">Cytoplasm</keyword>
<keyword evidence="9 10" id="KW-0234">DNA repair</keyword>
<dbReference type="HAMAP" id="MF_00365">
    <property type="entry name" value="RecF"/>
    <property type="match status" value="1"/>
</dbReference>
<dbReference type="PANTHER" id="PTHR32182:SF0">
    <property type="entry name" value="DNA REPLICATION AND REPAIR PROTEIN RECF"/>
    <property type="match status" value="1"/>
</dbReference>
<keyword evidence="9 10" id="KW-0227">DNA damage</keyword>
<comment type="function">
    <text evidence="9 10">The RecF protein is involved in DNA metabolism; it is required for DNA replication and normal SOS inducibility. RecF binds preferentially to single-stranded, linear DNA. It also seems to bind ATP.</text>
</comment>
<evidence type="ECO:0000256" key="2">
    <source>
        <dbReference type="ARBA" id="ARBA00008016"/>
    </source>
</evidence>
<dbReference type="InterPro" id="IPR027417">
    <property type="entry name" value="P-loop_NTPase"/>
</dbReference>
<dbReference type="InterPro" id="IPR042174">
    <property type="entry name" value="RecF_2"/>
</dbReference>
<keyword evidence="7 9" id="KW-0067">ATP-binding</keyword>
<keyword evidence="9 10" id="KW-0742">SOS response</keyword>
<dbReference type="SMART" id="SM00382">
    <property type="entry name" value="AAA"/>
    <property type="match status" value="1"/>
</dbReference>
<dbReference type="PROSITE" id="PS00617">
    <property type="entry name" value="RECF_1"/>
    <property type="match status" value="1"/>
</dbReference>
<keyword evidence="5 9" id="KW-0235">DNA replication</keyword>
<dbReference type="PANTHER" id="PTHR32182">
    <property type="entry name" value="DNA REPLICATION AND REPAIR PROTEIN RECF"/>
    <property type="match status" value="1"/>
</dbReference>
<dbReference type="InterPro" id="IPR003395">
    <property type="entry name" value="RecF/RecN/SMC_N"/>
</dbReference>
<dbReference type="InterPro" id="IPR018078">
    <property type="entry name" value="DNA-binding_RecF_CS"/>
</dbReference>
<evidence type="ECO:0000256" key="10">
    <source>
        <dbReference type="RuleBase" id="RU000578"/>
    </source>
</evidence>
<dbReference type="NCBIfam" id="TIGR00611">
    <property type="entry name" value="recf"/>
    <property type="match status" value="1"/>
</dbReference>
<evidence type="ECO:0000256" key="9">
    <source>
        <dbReference type="HAMAP-Rule" id="MF_00365"/>
    </source>
</evidence>
<dbReference type="RefSeq" id="WP_166948165.1">
    <property type="nucleotide sequence ID" value="NZ_JAASQI010000001.1"/>
</dbReference>
<dbReference type="EMBL" id="JAASQI010000001">
    <property type="protein sequence ID" value="NIJ56580.1"/>
    <property type="molecule type" value="Genomic_DNA"/>
</dbReference>
<evidence type="ECO:0000313" key="13">
    <source>
        <dbReference type="Proteomes" id="UP001429580"/>
    </source>
</evidence>
<feature type="binding site" evidence="9">
    <location>
        <begin position="38"/>
        <end position="45"/>
    </location>
    <ligand>
        <name>ATP</name>
        <dbReference type="ChEBI" id="CHEBI:30616"/>
    </ligand>
</feature>
<comment type="similarity">
    <text evidence="2 9 10">Belongs to the RecF family.</text>
</comment>
<reference evidence="12 13" key="1">
    <citation type="submission" date="2020-03" db="EMBL/GenBank/DDBJ databases">
        <title>Genomic Encyclopedia of Type Strains, Phase IV (KMG-IV): sequencing the most valuable type-strain genomes for metagenomic binning, comparative biology and taxonomic classification.</title>
        <authorList>
            <person name="Goeker M."/>
        </authorList>
    </citation>
    <scope>NUCLEOTIDE SEQUENCE [LARGE SCALE GENOMIC DNA]</scope>
    <source>
        <strain evidence="12 13">DSM 103870</strain>
    </source>
</reference>
<protein>
    <recommendedName>
        <fullName evidence="3 9">DNA replication and repair protein RecF</fullName>
    </recommendedName>
</protein>
<evidence type="ECO:0000256" key="5">
    <source>
        <dbReference type="ARBA" id="ARBA00022705"/>
    </source>
</evidence>
<evidence type="ECO:0000256" key="3">
    <source>
        <dbReference type="ARBA" id="ARBA00020170"/>
    </source>
</evidence>
<dbReference type="PROSITE" id="PS00618">
    <property type="entry name" value="RECF_2"/>
    <property type="match status" value="1"/>
</dbReference>
<evidence type="ECO:0000256" key="4">
    <source>
        <dbReference type="ARBA" id="ARBA00022490"/>
    </source>
</evidence>
<keyword evidence="13" id="KW-1185">Reference proteome</keyword>
<evidence type="ECO:0000256" key="1">
    <source>
        <dbReference type="ARBA" id="ARBA00004496"/>
    </source>
</evidence>
<accession>A0ABX0UXI7</accession>
<dbReference type="InterPro" id="IPR001238">
    <property type="entry name" value="DNA-binding_RecF"/>
</dbReference>
<dbReference type="Pfam" id="PF02463">
    <property type="entry name" value="SMC_N"/>
    <property type="match status" value="1"/>
</dbReference>
<evidence type="ECO:0000259" key="11">
    <source>
        <dbReference type="SMART" id="SM00382"/>
    </source>
</evidence>
<dbReference type="Gene3D" id="1.20.1050.90">
    <property type="entry name" value="RecF/RecN/SMC, N-terminal domain"/>
    <property type="match status" value="1"/>
</dbReference>
<comment type="caution">
    <text evidence="12">The sequence shown here is derived from an EMBL/GenBank/DDBJ whole genome shotgun (WGS) entry which is preliminary data.</text>
</comment>
<keyword evidence="6 9" id="KW-0547">Nucleotide-binding</keyword>
<gene>
    <name evidence="9" type="primary">recF</name>
    <name evidence="12" type="ORF">FHS82_000393</name>
</gene>
<dbReference type="SUPFAM" id="SSF52540">
    <property type="entry name" value="P-loop containing nucleoside triphosphate hydrolases"/>
    <property type="match status" value="1"/>
</dbReference>
<name>A0ABX0UXI7_9HYPH</name>
<evidence type="ECO:0000256" key="8">
    <source>
        <dbReference type="ARBA" id="ARBA00023125"/>
    </source>
</evidence>
<proteinExistence type="inferred from homology"/>
<evidence type="ECO:0000313" key="12">
    <source>
        <dbReference type="EMBL" id="NIJ56580.1"/>
    </source>
</evidence>
<dbReference type="Gene3D" id="3.40.50.300">
    <property type="entry name" value="P-loop containing nucleotide triphosphate hydrolases"/>
    <property type="match status" value="1"/>
</dbReference>